<evidence type="ECO:0000256" key="15">
    <source>
        <dbReference type="ARBA" id="ARBA00023766"/>
    </source>
</evidence>
<evidence type="ECO:0000256" key="10">
    <source>
        <dbReference type="ARBA" id="ARBA00022842"/>
    </source>
</evidence>
<feature type="region of interest" description="Disordered" evidence="17">
    <location>
        <begin position="51"/>
        <end position="78"/>
    </location>
</feature>
<keyword evidence="7" id="KW-0547">Nucleotide-binding</keyword>
<reference evidence="19 20" key="1">
    <citation type="journal article" date="2020" name="bioRxiv">
        <title>Sequence and annotation of 42 cannabis genomes reveals extensive copy number variation in cannabinoid synthesis and pathogen resistance genes.</title>
        <authorList>
            <person name="Mckernan K.J."/>
            <person name="Helbert Y."/>
            <person name="Kane L.T."/>
            <person name="Ebling H."/>
            <person name="Zhang L."/>
            <person name="Liu B."/>
            <person name="Eaton Z."/>
            <person name="Mclaughlin S."/>
            <person name="Kingan S."/>
            <person name="Baybayan P."/>
            <person name="Concepcion G."/>
            <person name="Jordan M."/>
            <person name="Riva A."/>
            <person name="Barbazuk W."/>
            <person name="Harkins T."/>
        </authorList>
    </citation>
    <scope>NUCLEOTIDE SEQUENCE [LARGE SCALE GENOMIC DNA]</scope>
    <source>
        <strain evidence="20">cv. Jamaican Lion 4</strain>
        <tissue evidence="19">Leaf</tissue>
    </source>
</reference>
<dbReference type="PROSITE" id="PS51720">
    <property type="entry name" value="G_AIG1"/>
    <property type="match status" value="1"/>
</dbReference>
<keyword evidence="14" id="KW-0472">Membrane</keyword>
<dbReference type="InterPro" id="IPR005690">
    <property type="entry name" value="Toc86_159"/>
</dbReference>
<feature type="region of interest" description="Disordered" evidence="17">
    <location>
        <begin position="508"/>
        <end position="527"/>
    </location>
</feature>
<dbReference type="NCBIfam" id="TIGR00993">
    <property type="entry name" value="3a0901s04IAP86"/>
    <property type="match status" value="1"/>
</dbReference>
<keyword evidence="13" id="KW-0342">GTP-binding</keyword>
<evidence type="ECO:0000256" key="6">
    <source>
        <dbReference type="ARBA" id="ARBA00022723"/>
    </source>
</evidence>
<dbReference type="PANTHER" id="PTHR10903:SF120">
    <property type="entry name" value="TRANSLOCASE OF CHLOROPLAST 159, CHLOROPLASTIC"/>
    <property type="match status" value="1"/>
</dbReference>
<evidence type="ECO:0000256" key="8">
    <source>
        <dbReference type="ARBA" id="ARBA00022801"/>
    </source>
</evidence>
<evidence type="ECO:0000313" key="19">
    <source>
        <dbReference type="EMBL" id="KAF4365067.1"/>
    </source>
</evidence>
<feature type="region of interest" description="Disordered" evidence="17">
    <location>
        <begin position="1"/>
        <end position="27"/>
    </location>
</feature>
<evidence type="ECO:0000256" key="14">
    <source>
        <dbReference type="ARBA" id="ARBA00023136"/>
    </source>
</evidence>
<keyword evidence="5" id="KW-0812">Transmembrane</keyword>
<keyword evidence="8" id="KW-0378">Hydrolase</keyword>
<keyword evidence="11" id="KW-0653">Protein transport</keyword>
<evidence type="ECO:0000313" key="20">
    <source>
        <dbReference type="Proteomes" id="UP000583929"/>
    </source>
</evidence>
<evidence type="ECO:0000256" key="16">
    <source>
        <dbReference type="ARBA" id="ARBA00023775"/>
    </source>
</evidence>
<evidence type="ECO:0000256" key="17">
    <source>
        <dbReference type="SAM" id="MobiDB-lite"/>
    </source>
</evidence>
<feature type="region of interest" description="Disordered" evidence="17">
    <location>
        <begin position="1013"/>
        <end position="1036"/>
    </location>
</feature>
<name>A0A7J6F2V9_CANSA</name>
<comment type="similarity">
    <text evidence="16">Belongs to the TRAFAC class TrmE-Era-EngA-EngB-Septin-like GTPase superfamily. AIG1/Toc34/Toc159-like paraseptin GTPase family. TOC159 subfamily.</text>
</comment>
<dbReference type="Gene3D" id="3.40.50.300">
    <property type="entry name" value="P-loop containing nucleotide triphosphate hydrolases"/>
    <property type="match status" value="1"/>
</dbReference>
<evidence type="ECO:0000256" key="13">
    <source>
        <dbReference type="ARBA" id="ARBA00023134"/>
    </source>
</evidence>
<comment type="cofactor">
    <cofactor evidence="1">
        <name>Mg(2+)</name>
        <dbReference type="ChEBI" id="CHEBI:18420"/>
    </cofactor>
</comment>
<dbReference type="InterPro" id="IPR006703">
    <property type="entry name" value="G_AIG1"/>
</dbReference>
<evidence type="ECO:0000256" key="12">
    <source>
        <dbReference type="ARBA" id="ARBA00022989"/>
    </source>
</evidence>
<dbReference type="GO" id="GO:0045036">
    <property type="term" value="P:protein targeting to chloroplast"/>
    <property type="evidence" value="ECO:0007669"/>
    <property type="project" value="InterPro"/>
</dbReference>
<dbReference type="Proteomes" id="UP000583929">
    <property type="component" value="Unassembled WGS sequence"/>
</dbReference>
<dbReference type="GO" id="GO:0003924">
    <property type="term" value="F:GTPase activity"/>
    <property type="evidence" value="ECO:0007669"/>
    <property type="project" value="InterPro"/>
</dbReference>
<evidence type="ECO:0000256" key="3">
    <source>
        <dbReference type="ARBA" id="ARBA00022528"/>
    </source>
</evidence>
<evidence type="ECO:0000256" key="5">
    <source>
        <dbReference type="ARBA" id="ARBA00022692"/>
    </source>
</evidence>
<dbReference type="EMBL" id="JAATIQ010000277">
    <property type="protein sequence ID" value="KAF4365067.1"/>
    <property type="molecule type" value="Genomic_DNA"/>
</dbReference>
<dbReference type="GO" id="GO:0005525">
    <property type="term" value="F:GTP binding"/>
    <property type="evidence" value="ECO:0007669"/>
    <property type="project" value="UniProtKB-KW"/>
</dbReference>
<comment type="subcellular location">
    <subcellularLocation>
        <location evidence="15">Plastid</location>
        <location evidence="15">Chloroplast outer membrane</location>
        <topology evidence="15">Single-pass membrane protein</topology>
    </subcellularLocation>
</comment>
<feature type="compositionally biased region" description="Basic and acidic residues" evidence="17">
    <location>
        <begin position="1013"/>
        <end position="1022"/>
    </location>
</feature>
<evidence type="ECO:0000256" key="1">
    <source>
        <dbReference type="ARBA" id="ARBA00001946"/>
    </source>
</evidence>
<evidence type="ECO:0000256" key="4">
    <source>
        <dbReference type="ARBA" id="ARBA00022640"/>
    </source>
</evidence>
<keyword evidence="3" id="KW-0150">Chloroplast</keyword>
<keyword evidence="10" id="KW-0460">Magnesium</keyword>
<dbReference type="InterPro" id="IPR027417">
    <property type="entry name" value="P-loop_NTPase"/>
</dbReference>
<evidence type="ECO:0000256" key="9">
    <source>
        <dbReference type="ARBA" id="ARBA00022805"/>
    </source>
</evidence>
<dbReference type="Pfam" id="PF11886">
    <property type="entry name" value="TOC159_MAD"/>
    <property type="match status" value="1"/>
</dbReference>
<feature type="compositionally biased region" description="Basic and acidic residues" evidence="17">
    <location>
        <begin position="518"/>
        <end position="527"/>
    </location>
</feature>
<keyword evidence="6" id="KW-0479">Metal-binding</keyword>
<dbReference type="GO" id="GO:0015031">
    <property type="term" value="P:protein transport"/>
    <property type="evidence" value="ECO:0007669"/>
    <property type="project" value="UniProtKB-KW"/>
</dbReference>
<evidence type="ECO:0000256" key="7">
    <source>
        <dbReference type="ARBA" id="ARBA00022741"/>
    </source>
</evidence>
<dbReference type="SUPFAM" id="SSF52540">
    <property type="entry name" value="P-loop containing nucleoside triphosphate hydrolases"/>
    <property type="match status" value="1"/>
</dbReference>
<feature type="domain" description="AIG1-type G" evidence="18">
    <location>
        <begin position="682"/>
        <end position="905"/>
    </location>
</feature>
<evidence type="ECO:0000259" key="18">
    <source>
        <dbReference type="PROSITE" id="PS51720"/>
    </source>
</evidence>
<keyword evidence="4" id="KW-0934">Plastid</keyword>
<protein>
    <recommendedName>
        <fullName evidence="18">AIG1-type G domain-containing protein</fullName>
    </recommendedName>
</protein>
<dbReference type="GO" id="GO:0009707">
    <property type="term" value="C:chloroplast outer membrane"/>
    <property type="evidence" value="ECO:0007669"/>
    <property type="project" value="UniProtKB-SubCell"/>
</dbReference>
<sequence length="1308" mass="145211">MESMNSSSKRVSLSATQGTPLVLPTQPFEPRKLALSSSLLSPISLPIRAPITVDDDSDFESNNDKFEDTSYGSSVSGNDSGNEYEVFVGGREEFETASESVRGLVADPDQNSVGKSDIYGKGDIFRPVVAYPDGEKLVRPIAQLSWEDDDDGSDVVFSEVEDEFSLGSIDVNNLGVGEKISVAPRIKIFEVEEGKGDESMVHTKSLIVNLKENFDSDIFVEVDNSFSIDKEEKLNGVEDFVQDVLVNDTSGEGAALHEEPLEPNKRDVLELNSELISHVKHFCAEEHKFNEFDTARNTQIEDSGDSESFKEENDAIQGCCDDTDRLMGNHLVEKEEAELLVLDVDNGGAENNLKYAVEELLVCENGNQNSGEGARLYDGTIEEIPESKMDEEIDFDKAKENSLAAMLESTDNCCEANQKEFDFDELFVTDEAEEIVDSGECPLSEIVDDYKIEDCNEDMDEVEKHGHVFDDDAKDLANGSSERAEKIIVEVEERVADCNEDMDKVKLHSHVSNDDAEDLAHGSSERTEKIIVEEERVAAASHLGKVCSQESIEGNKSASSMDILNTTTVLSPTTFDSSLHSGEAASQQTHIDTLTSLHLSGDEVEVSLSIEDKKKIEKMQVLRVKFLRLVHRLGISLEDSKVSQVLEKLLLDVEKHTNHFDALESTKKVALDFEADNQSNLDFCLNILVLGKSGVGKSATINFIFGEKKAMINAFKPATTSLKKIVGTVDGIKIRILDTPGLKVPAVDQAANQKMLSTINRYIKKFPPDVVFYVDRLDTQNRDDDLPLLRSITRSLGSSIWKNAVVTLTHAASVPPDGSTGLPLNRDIFVAQKYHGVLQSISMAVDNLYLMNSSIMHPLALVENNSLQSDSSNSRSQLLLLCHSLKVLSEASSIAKREKPSDRRKFMGFPIHSSLMHYLLSSLLQSHAHPNNAESDTEFADLWDLESEEEDEYDQLPSFRPLSKSQIAMLSKEQRKNYFEEYDYRVKLLQRKQWKEEIKRLREIKTKGKEDGAHIYHDFKEDEEKEDSNSTSESVPLPDITLPLSFDGEESAYRYRSLDLSSELLVRPVMETYCWDHDCGYNGVNLEKEFVVSDQFPTAFSFQITKDKEKLNLHLDSSLSMKHGENCSTLAGLDIHTLGDQLAYIVRGETKVRSFRINKTTAGVTVNFIGKNLATGLKVEDQIAIGKFLVLATSAGALRSQGNTAYGANLELRLKEKDFPIGQDQSNLGLSLMKSKGDLALTAFLESQFSIGQSSKTAIHVGLNHRRSGKITIKTSSSDQLQIALAGILPIMLSIFRSIYSTHGTQNL</sequence>
<dbReference type="GO" id="GO:0046872">
    <property type="term" value="F:metal ion binding"/>
    <property type="evidence" value="ECO:0007669"/>
    <property type="project" value="UniProtKB-KW"/>
</dbReference>
<evidence type="ECO:0000256" key="2">
    <source>
        <dbReference type="ARBA" id="ARBA00022448"/>
    </source>
</evidence>
<comment type="caution">
    <text evidence="19">The sequence shown here is derived from an EMBL/GenBank/DDBJ whole genome shotgun (WGS) entry which is preliminary data.</text>
</comment>
<keyword evidence="2" id="KW-0813">Transport</keyword>
<dbReference type="InterPro" id="IPR024283">
    <property type="entry name" value="TOC159_MAD"/>
</dbReference>
<dbReference type="PANTHER" id="PTHR10903">
    <property type="entry name" value="GTPASE, IMAP FAMILY MEMBER-RELATED"/>
    <property type="match status" value="1"/>
</dbReference>
<gene>
    <name evidence="19" type="ORF">G4B88_018247</name>
</gene>
<proteinExistence type="inferred from homology"/>
<keyword evidence="9" id="KW-1002">Plastid outer membrane</keyword>
<keyword evidence="12" id="KW-1133">Transmembrane helix</keyword>
<keyword evidence="20" id="KW-1185">Reference proteome</keyword>
<dbReference type="Pfam" id="PF04548">
    <property type="entry name" value="AIG1"/>
    <property type="match status" value="1"/>
</dbReference>
<accession>A0A7J6F2V9</accession>
<dbReference type="InterPro" id="IPR045058">
    <property type="entry name" value="GIMA/IAN/Toc"/>
</dbReference>
<organism evidence="19 20">
    <name type="scientific">Cannabis sativa</name>
    <name type="common">Hemp</name>
    <name type="synonym">Marijuana</name>
    <dbReference type="NCBI Taxonomy" id="3483"/>
    <lineage>
        <taxon>Eukaryota</taxon>
        <taxon>Viridiplantae</taxon>
        <taxon>Streptophyta</taxon>
        <taxon>Embryophyta</taxon>
        <taxon>Tracheophyta</taxon>
        <taxon>Spermatophyta</taxon>
        <taxon>Magnoliopsida</taxon>
        <taxon>eudicotyledons</taxon>
        <taxon>Gunneridae</taxon>
        <taxon>Pentapetalae</taxon>
        <taxon>rosids</taxon>
        <taxon>fabids</taxon>
        <taxon>Rosales</taxon>
        <taxon>Cannabaceae</taxon>
        <taxon>Cannabis</taxon>
    </lineage>
</organism>
<feature type="compositionally biased region" description="Polar residues" evidence="17">
    <location>
        <begin position="1"/>
        <end position="19"/>
    </location>
</feature>
<evidence type="ECO:0000256" key="11">
    <source>
        <dbReference type="ARBA" id="ARBA00022927"/>
    </source>
</evidence>